<feature type="domain" description="Multidrug resistance protein MdtA-like alpha-helical hairpin" evidence="3">
    <location>
        <begin position="108"/>
        <end position="174"/>
    </location>
</feature>
<dbReference type="OrthoDB" id="9806939at2"/>
<proteinExistence type="inferred from homology"/>
<protein>
    <submittedName>
        <fullName evidence="5">RND family efflux transporter MFP subunit</fullName>
    </submittedName>
</protein>
<feature type="chain" id="PRO_5020207259" evidence="2">
    <location>
        <begin position="31"/>
        <end position="360"/>
    </location>
</feature>
<dbReference type="Gene3D" id="2.40.420.20">
    <property type="match status" value="1"/>
</dbReference>
<name>A0A4R3N0K5_9GAMM</name>
<keyword evidence="6" id="KW-1185">Reference proteome</keyword>
<dbReference type="Proteomes" id="UP000295717">
    <property type="component" value="Unassembled WGS sequence"/>
</dbReference>
<accession>A0A4R3N0K5</accession>
<dbReference type="RefSeq" id="WP_132977119.1">
    <property type="nucleotide sequence ID" value="NZ_SMAO01000004.1"/>
</dbReference>
<feature type="signal peptide" evidence="2">
    <location>
        <begin position="1"/>
        <end position="30"/>
    </location>
</feature>
<comment type="similarity">
    <text evidence="1">Belongs to the membrane fusion protein (MFP) (TC 8.A.1) family.</text>
</comment>
<feature type="domain" description="Multidrug resistance protein MdtA-like barrel-sandwich hybrid" evidence="4">
    <location>
        <begin position="72"/>
        <end position="204"/>
    </location>
</feature>
<dbReference type="PANTHER" id="PTHR30469:SF18">
    <property type="entry name" value="RESISTANCE-NODULATION-CELL DIVISION (RND) EFFLUX MEMBRANE FUSION PROTEIN-RELATED"/>
    <property type="match status" value="1"/>
</dbReference>
<reference evidence="5 6" key="1">
    <citation type="submission" date="2019-03" db="EMBL/GenBank/DDBJ databases">
        <title>Genomic Encyclopedia of Type Strains, Phase IV (KMG-IV): sequencing the most valuable type-strain genomes for metagenomic binning, comparative biology and taxonomic classification.</title>
        <authorList>
            <person name="Goeker M."/>
        </authorList>
    </citation>
    <scope>NUCLEOTIDE SEQUENCE [LARGE SCALE GENOMIC DNA]</scope>
    <source>
        <strain evidence="5 6">DSM 13587</strain>
    </source>
</reference>
<comment type="caution">
    <text evidence="5">The sequence shown here is derived from an EMBL/GenBank/DDBJ whole genome shotgun (WGS) entry which is preliminary data.</text>
</comment>
<evidence type="ECO:0000313" key="6">
    <source>
        <dbReference type="Proteomes" id="UP000295717"/>
    </source>
</evidence>
<sequence length="360" mass="38579">MRPFAFTIRLALTSLMPISLVLLSACQPDAQEAPPEAPLPWVLTAPVEVSSNAAWSLTGTVHARHEIPLSFRIGGKILERQVDAGERVTAGQVLFRLDPRDVMQQRIAAEATVASARAETENADRERARLADMLKKKLASQQDYDRAATAARAAKEQLTSAQAALKQALNAIEYASLTAPVAGVVLEVSGQRGQVVTAGQSLAVLAEDGRREVEVDVPEDRRDDLPLTAQASPLGSDQTIAAILREIAGAADPVTRTWRARYQLAETSDTLSLGTTISLRFTSALDDVRRVPVGAILERGQGALVWRLTDDGRVQPEPVVLLGLDGEAARIQTSLPPGTPVVALGVNRLQPGQAVRVRQP</sequence>
<evidence type="ECO:0000313" key="5">
    <source>
        <dbReference type="EMBL" id="TCT21541.1"/>
    </source>
</evidence>
<organism evidence="5 6">
    <name type="scientific">Thiobaca trueperi</name>
    <dbReference type="NCBI Taxonomy" id="127458"/>
    <lineage>
        <taxon>Bacteria</taxon>
        <taxon>Pseudomonadati</taxon>
        <taxon>Pseudomonadota</taxon>
        <taxon>Gammaproteobacteria</taxon>
        <taxon>Chromatiales</taxon>
        <taxon>Chromatiaceae</taxon>
        <taxon>Thiobaca</taxon>
    </lineage>
</organism>
<dbReference type="NCBIfam" id="TIGR01730">
    <property type="entry name" value="RND_mfp"/>
    <property type="match status" value="1"/>
</dbReference>
<dbReference type="Pfam" id="PF25917">
    <property type="entry name" value="BSH_RND"/>
    <property type="match status" value="1"/>
</dbReference>
<evidence type="ECO:0000259" key="3">
    <source>
        <dbReference type="Pfam" id="PF25876"/>
    </source>
</evidence>
<gene>
    <name evidence="5" type="ORF">EDC35_104400</name>
</gene>
<evidence type="ECO:0000259" key="4">
    <source>
        <dbReference type="Pfam" id="PF25917"/>
    </source>
</evidence>
<dbReference type="Gene3D" id="1.10.287.470">
    <property type="entry name" value="Helix hairpin bin"/>
    <property type="match status" value="1"/>
</dbReference>
<dbReference type="GO" id="GO:0015562">
    <property type="term" value="F:efflux transmembrane transporter activity"/>
    <property type="evidence" value="ECO:0007669"/>
    <property type="project" value="TreeGrafter"/>
</dbReference>
<dbReference type="GO" id="GO:1990281">
    <property type="term" value="C:efflux pump complex"/>
    <property type="evidence" value="ECO:0007669"/>
    <property type="project" value="TreeGrafter"/>
</dbReference>
<dbReference type="PROSITE" id="PS51257">
    <property type="entry name" value="PROKAR_LIPOPROTEIN"/>
    <property type="match status" value="1"/>
</dbReference>
<dbReference type="SUPFAM" id="SSF111369">
    <property type="entry name" value="HlyD-like secretion proteins"/>
    <property type="match status" value="1"/>
</dbReference>
<dbReference type="Gene3D" id="2.40.30.170">
    <property type="match status" value="1"/>
</dbReference>
<dbReference type="PANTHER" id="PTHR30469">
    <property type="entry name" value="MULTIDRUG RESISTANCE PROTEIN MDTA"/>
    <property type="match status" value="1"/>
</dbReference>
<keyword evidence="2" id="KW-0732">Signal</keyword>
<dbReference type="InterPro" id="IPR058625">
    <property type="entry name" value="MdtA-like_BSH"/>
</dbReference>
<dbReference type="AlphaFoldDB" id="A0A4R3N0K5"/>
<evidence type="ECO:0000256" key="1">
    <source>
        <dbReference type="ARBA" id="ARBA00009477"/>
    </source>
</evidence>
<dbReference type="Gene3D" id="2.40.50.100">
    <property type="match status" value="1"/>
</dbReference>
<dbReference type="EMBL" id="SMAO01000004">
    <property type="protein sequence ID" value="TCT21541.1"/>
    <property type="molecule type" value="Genomic_DNA"/>
</dbReference>
<dbReference type="Pfam" id="PF25876">
    <property type="entry name" value="HH_MFP_RND"/>
    <property type="match status" value="1"/>
</dbReference>
<dbReference type="InterPro" id="IPR058624">
    <property type="entry name" value="MdtA-like_HH"/>
</dbReference>
<dbReference type="InterPro" id="IPR006143">
    <property type="entry name" value="RND_pump_MFP"/>
</dbReference>
<evidence type="ECO:0000256" key="2">
    <source>
        <dbReference type="SAM" id="SignalP"/>
    </source>
</evidence>